<dbReference type="InterPro" id="IPR055945">
    <property type="entry name" value="DUF7523"/>
</dbReference>
<dbReference type="Proteomes" id="UP001597119">
    <property type="component" value="Unassembled WGS sequence"/>
</dbReference>
<name>A0ABD6CBD2_9EURY</name>
<evidence type="ECO:0000313" key="2">
    <source>
        <dbReference type="Proteomes" id="UP001597119"/>
    </source>
</evidence>
<evidence type="ECO:0008006" key="3">
    <source>
        <dbReference type="Google" id="ProtNLM"/>
    </source>
</evidence>
<accession>A0ABD6CBD2</accession>
<protein>
    <recommendedName>
        <fullName evidence="3">ACT domain-containing protein</fullName>
    </recommendedName>
</protein>
<evidence type="ECO:0000313" key="1">
    <source>
        <dbReference type="EMBL" id="MFD1587242.1"/>
    </source>
</evidence>
<sequence>MSLAERTREAVRANPFLYEALRAGVVNYTAAARFLDLGVDDQEAVVAALRRYAEDLPEYDATGRDARVNMESGVGVAEDADQADALLTVGETRLVSGGGSLTAILAGGDVDARSLGHVLTHLGAEGIDVEAAGTASDALTVVVSRRAGPDALRAVEAALETVPDRS</sequence>
<dbReference type="EMBL" id="JBHUDJ010000003">
    <property type="protein sequence ID" value="MFD1587242.1"/>
    <property type="molecule type" value="Genomic_DNA"/>
</dbReference>
<reference evidence="1 2" key="1">
    <citation type="journal article" date="2019" name="Int. J. Syst. Evol. Microbiol.">
        <title>The Global Catalogue of Microorganisms (GCM) 10K type strain sequencing project: providing services to taxonomists for standard genome sequencing and annotation.</title>
        <authorList>
            <consortium name="The Broad Institute Genomics Platform"/>
            <consortium name="The Broad Institute Genome Sequencing Center for Infectious Disease"/>
            <person name="Wu L."/>
            <person name="Ma J."/>
        </authorList>
    </citation>
    <scope>NUCLEOTIDE SEQUENCE [LARGE SCALE GENOMIC DNA]</scope>
    <source>
        <strain evidence="1 2">CGMCC 1.12125</strain>
    </source>
</reference>
<keyword evidence="2" id="KW-1185">Reference proteome</keyword>
<organism evidence="1 2">
    <name type="scientific">Halorientalis brevis</name>
    <dbReference type="NCBI Taxonomy" id="1126241"/>
    <lineage>
        <taxon>Archaea</taxon>
        <taxon>Methanobacteriati</taxon>
        <taxon>Methanobacteriota</taxon>
        <taxon>Stenosarchaea group</taxon>
        <taxon>Halobacteria</taxon>
        <taxon>Halobacteriales</taxon>
        <taxon>Haloarculaceae</taxon>
        <taxon>Halorientalis</taxon>
    </lineage>
</organism>
<dbReference type="RefSeq" id="WP_247374278.1">
    <property type="nucleotide sequence ID" value="NZ_JALLGV010000001.1"/>
</dbReference>
<dbReference type="Pfam" id="PF24367">
    <property type="entry name" value="DUF7523"/>
    <property type="match status" value="1"/>
</dbReference>
<proteinExistence type="predicted"/>
<dbReference type="AlphaFoldDB" id="A0ABD6CBD2"/>
<gene>
    <name evidence="1" type="ORF">ACFR9U_09620</name>
</gene>
<comment type="caution">
    <text evidence="1">The sequence shown here is derived from an EMBL/GenBank/DDBJ whole genome shotgun (WGS) entry which is preliminary data.</text>
</comment>